<evidence type="ECO:0000256" key="1">
    <source>
        <dbReference type="ARBA" id="ARBA00000971"/>
    </source>
</evidence>
<dbReference type="SUPFAM" id="SSF109998">
    <property type="entry name" value="Triger factor/SurA peptide-binding domain-like"/>
    <property type="match status" value="1"/>
</dbReference>
<dbReference type="InterPro" id="IPR046357">
    <property type="entry name" value="PPIase_dom_sf"/>
</dbReference>
<dbReference type="GO" id="GO:0003755">
    <property type="term" value="F:peptidyl-prolyl cis-trans isomerase activity"/>
    <property type="evidence" value="ECO:0007669"/>
    <property type="project" value="UniProtKB-UniRule"/>
</dbReference>
<dbReference type="Proteomes" id="UP000500890">
    <property type="component" value="Chromosome"/>
</dbReference>
<keyword evidence="6 11" id="KW-0697">Rotamase</keyword>
<sequence length="338" mass="37759">MKKNKIAVALVGMVCAMTLAACSPSGNEELVTMKGDKITVGEFFQEIKKDQNVQQSLQNTIIFRVAENAYGKDIDKKDIEAKLDEVKAQFGDTFEEQLKSAGFTEASYKDSVIKPQLAFDKMLDAHVDVKDKDLESVWADFHPEVDARLISVKDKETAEKALEEINVGTDFETVAREKSEHASSKDKGAIKFNSASQELPEDVKEAAFKLKNDEMSEIITSKQMDQMGQPVESFYIVKMVKNQEKGTDMSAFKDELTKIAADAQKADQEFIPAVIGKELTKANVKVTDDELKNVLSAFVEKPKEDKKEADSKDKDKKDDADKDEKTTETKEADKEESK</sequence>
<dbReference type="PANTHER" id="PTHR47245:SF1">
    <property type="entry name" value="FOLDASE PROTEIN PRSA"/>
    <property type="match status" value="1"/>
</dbReference>
<dbReference type="GO" id="GO:0005886">
    <property type="term" value="C:plasma membrane"/>
    <property type="evidence" value="ECO:0007669"/>
    <property type="project" value="UniProtKB-SubCell"/>
</dbReference>
<keyword evidence="8 11" id="KW-0564">Palmitate</keyword>
<dbReference type="SUPFAM" id="SSF54534">
    <property type="entry name" value="FKBP-like"/>
    <property type="match status" value="1"/>
</dbReference>
<dbReference type="AlphaFoldDB" id="A0A6G8AKW3"/>
<keyword evidence="5 11" id="KW-0732">Signal</keyword>
<evidence type="ECO:0000256" key="3">
    <source>
        <dbReference type="ARBA" id="ARBA00006071"/>
    </source>
</evidence>
<feature type="domain" description="PpiC" evidence="14">
    <location>
        <begin position="142"/>
        <end position="221"/>
    </location>
</feature>
<comment type="similarity">
    <text evidence="3 11">Belongs to the PrsA family.</text>
</comment>
<keyword evidence="16" id="KW-1185">Reference proteome</keyword>
<name>A0A6G8AKW3_9ENTE</name>
<evidence type="ECO:0000256" key="12">
    <source>
        <dbReference type="SAM" id="MobiDB-lite"/>
    </source>
</evidence>
<reference evidence="15 16" key="1">
    <citation type="submission" date="2020-03" db="EMBL/GenBank/DDBJ databases">
        <title>Vagococcus sp. nov., isolated from beetles.</title>
        <authorList>
            <person name="Hyun D.-W."/>
            <person name="Bae J.-W."/>
        </authorList>
    </citation>
    <scope>NUCLEOTIDE SEQUENCE [LARGE SCALE GENOMIC DNA]</scope>
    <source>
        <strain evidence="15 16">HDW17A</strain>
    </source>
</reference>
<evidence type="ECO:0000256" key="5">
    <source>
        <dbReference type="ARBA" id="ARBA00022729"/>
    </source>
</evidence>
<organism evidence="15 16">
    <name type="scientific">Vagococcus coleopterorum</name>
    <dbReference type="NCBI Taxonomy" id="2714946"/>
    <lineage>
        <taxon>Bacteria</taxon>
        <taxon>Bacillati</taxon>
        <taxon>Bacillota</taxon>
        <taxon>Bacilli</taxon>
        <taxon>Lactobacillales</taxon>
        <taxon>Enterococcaceae</taxon>
        <taxon>Vagococcus</taxon>
    </lineage>
</organism>
<feature type="chain" id="PRO_5039254836" description="Foldase protein PrsA" evidence="13">
    <location>
        <begin position="21"/>
        <end position="338"/>
    </location>
</feature>
<feature type="compositionally biased region" description="Basic and acidic residues" evidence="12">
    <location>
        <begin position="300"/>
        <end position="338"/>
    </location>
</feature>
<dbReference type="EMBL" id="CP049886">
    <property type="protein sequence ID" value="QIL45698.1"/>
    <property type="molecule type" value="Genomic_DNA"/>
</dbReference>
<dbReference type="InterPro" id="IPR050245">
    <property type="entry name" value="PrsA_foldase"/>
</dbReference>
<evidence type="ECO:0000256" key="13">
    <source>
        <dbReference type="SAM" id="SignalP"/>
    </source>
</evidence>
<keyword evidence="7 11" id="KW-0472">Membrane</keyword>
<evidence type="ECO:0000256" key="4">
    <source>
        <dbReference type="ARBA" id="ARBA00022475"/>
    </source>
</evidence>
<evidence type="ECO:0000313" key="15">
    <source>
        <dbReference type="EMBL" id="QIL45698.1"/>
    </source>
</evidence>
<evidence type="ECO:0000313" key="16">
    <source>
        <dbReference type="Proteomes" id="UP000500890"/>
    </source>
</evidence>
<dbReference type="Gene3D" id="3.10.50.40">
    <property type="match status" value="1"/>
</dbReference>
<dbReference type="InterPro" id="IPR000297">
    <property type="entry name" value="PPIase_PpiC"/>
</dbReference>
<dbReference type="InterPro" id="IPR027304">
    <property type="entry name" value="Trigger_fact/SurA_dom_sf"/>
</dbReference>
<proteinExistence type="inferred from homology"/>
<dbReference type="GO" id="GO:0006457">
    <property type="term" value="P:protein folding"/>
    <property type="evidence" value="ECO:0007669"/>
    <property type="project" value="UniProtKB-UniRule"/>
</dbReference>
<keyword evidence="4 11" id="KW-1003">Cell membrane</keyword>
<evidence type="ECO:0000256" key="7">
    <source>
        <dbReference type="ARBA" id="ARBA00023136"/>
    </source>
</evidence>
<dbReference type="PROSITE" id="PS50198">
    <property type="entry name" value="PPIC_PPIASE_2"/>
    <property type="match status" value="1"/>
</dbReference>
<evidence type="ECO:0000256" key="10">
    <source>
        <dbReference type="ARBA" id="ARBA00023288"/>
    </source>
</evidence>
<dbReference type="PANTHER" id="PTHR47245">
    <property type="entry name" value="PEPTIDYLPROLYL ISOMERASE"/>
    <property type="match status" value="1"/>
</dbReference>
<dbReference type="EC" id="5.2.1.8" evidence="11"/>
<feature type="signal peptide" evidence="13">
    <location>
        <begin position="1"/>
        <end position="20"/>
    </location>
</feature>
<keyword evidence="10 11" id="KW-0449">Lipoprotein</keyword>
<feature type="region of interest" description="Disordered" evidence="12">
    <location>
        <begin position="299"/>
        <end position="338"/>
    </location>
</feature>
<gene>
    <name evidence="11" type="primary">prsA</name>
    <name evidence="15" type="ORF">G7081_00650</name>
</gene>
<keyword evidence="9 11" id="KW-0413">Isomerase</keyword>
<comment type="subcellular location">
    <subcellularLocation>
        <location evidence="2 11">Cell membrane</location>
        <topology evidence="2 11">Lipid-anchor</topology>
    </subcellularLocation>
</comment>
<evidence type="ECO:0000256" key="9">
    <source>
        <dbReference type="ARBA" id="ARBA00023235"/>
    </source>
</evidence>
<evidence type="ECO:0000256" key="8">
    <source>
        <dbReference type="ARBA" id="ARBA00023139"/>
    </source>
</evidence>
<evidence type="ECO:0000259" key="14">
    <source>
        <dbReference type="PROSITE" id="PS50198"/>
    </source>
</evidence>
<accession>A0A6G8AKW3</accession>
<dbReference type="InterPro" id="IPR023059">
    <property type="entry name" value="Foldase_PrsA"/>
</dbReference>
<protein>
    <recommendedName>
        <fullName evidence="11">Foldase protein PrsA</fullName>
        <ecNumber evidence="11">5.2.1.8</ecNumber>
    </recommendedName>
</protein>
<evidence type="ECO:0000256" key="6">
    <source>
        <dbReference type="ARBA" id="ARBA00023110"/>
    </source>
</evidence>
<dbReference type="HAMAP" id="MF_01145">
    <property type="entry name" value="Foldase_PrsA"/>
    <property type="match status" value="1"/>
</dbReference>
<evidence type="ECO:0000256" key="2">
    <source>
        <dbReference type="ARBA" id="ARBA00004193"/>
    </source>
</evidence>
<dbReference type="RefSeq" id="WP_166006452.1">
    <property type="nucleotide sequence ID" value="NZ_CP049886.1"/>
</dbReference>
<comment type="catalytic activity">
    <reaction evidence="1 11">
        <text>[protein]-peptidylproline (omega=180) = [protein]-peptidylproline (omega=0)</text>
        <dbReference type="Rhea" id="RHEA:16237"/>
        <dbReference type="Rhea" id="RHEA-COMP:10747"/>
        <dbReference type="Rhea" id="RHEA-COMP:10748"/>
        <dbReference type="ChEBI" id="CHEBI:83833"/>
        <dbReference type="ChEBI" id="CHEBI:83834"/>
        <dbReference type="EC" id="5.2.1.8"/>
    </reaction>
</comment>
<dbReference type="KEGG" id="vah:G7081_00650"/>
<comment type="function">
    <text evidence="11">Plays a major role in protein secretion by helping the post-translocational extracellular folding of several secreted proteins.</text>
</comment>
<evidence type="ECO:0000256" key="11">
    <source>
        <dbReference type="HAMAP-Rule" id="MF_01145"/>
    </source>
</evidence>
<dbReference type="PROSITE" id="PS51257">
    <property type="entry name" value="PROKAR_LIPOPROTEIN"/>
    <property type="match status" value="1"/>
</dbReference>
<dbReference type="Pfam" id="PF00639">
    <property type="entry name" value="Rotamase"/>
    <property type="match status" value="1"/>
</dbReference>